<dbReference type="Proteomes" id="UP000185557">
    <property type="component" value="Unassembled WGS sequence"/>
</dbReference>
<dbReference type="Gene3D" id="3.90.76.10">
    <property type="entry name" value="Dipeptide-binding Protein, Domain 1"/>
    <property type="match status" value="1"/>
</dbReference>
<evidence type="ECO:0000256" key="1">
    <source>
        <dbReference type="ARBA" id="ARBA00005695"/>
    </source>
</evidence>
<evidence type="ECO:0000313" key="6">
    <source>
        <dbReference type="Proteomes" id="UP000185557"/>
    </source>
</evidence>
<proteinExistence type="inferred from homology"/>
<dbReference type="EMBL" id="MRCG01000008">
    <property type="protein sequence ID" value="OKH47866.1"/>
    <property type="molecule type" value="Genomic_DNA"/>
</dbReference>
<dbReference type="PANTHER" id="PTHR30290">
    <property type="entry name" value="PERIPLASMIC BINDING COMPONENT OF ABC TRANSPORTER"/>
    <property type="match status" value="1"/>
</dbReference>
<protein>
    <submittedName>
        <fullName evidence="5">Peptide ABC transporter substrate-binding protein</fullName>
    </submittedName>
</protein>
<dbReference type="CDD" id="cd08500">
    <property type="entry name" value="PBP2_NikA_DppA_OppA_like_4"/>
    <property type="match status" value="1"/>
</dbReference>
<evidence type="ECO:0000256" key="3">
    <source>
        <dbReference type="ARBA" id="ARBA00022729"/>
    </source>
</evidence>
<keyword evidence="2" id="KW-0813">Transport</keyword>
<organism evidence="5 6">
    <name type="scientific">Phormidium tenue NIES-30</name>
    <dbReference type="NCBI Taxonomy" id="549789"/>
    <lineage>
        <taxon>Bacteria</taxon>
        <taxon>Bacillati</taxon>
        <taxon>Cyanobacteriota</taxon>
        <taxon>Cyanophyceae</taxon>
        <taxon>Oscillatoriophycideae</taxon>
        <taxon>Oscillatoriales</taxon>
        <taxon>Oscillatoriaceae</taxon>
        <taxon>Phormidium</taxon>
    </lineage>
</organism>
<comment type="similarity">
    <text evidence="1">Belongs to the bacterial solute-binding protein 5 family.</text>
</comment>
<dbReference type="AlphaFoldDB" id="A0A1U7J5A0"/>
<dbReference type="InterPro" id="IPR000914">
    <property type="entry name" value="SBP_5_dom"/>
</dbReference>
<dbReference type="STRING" id="549789.NIES30_12300"/>
<gene>
    <name evidence="5" type="ORF">NIES30_12300</name>
</gene>
<comment type="caution">
    <text evidence="5">The sequence shown here is derived from an EMBL/GenBank/DDBJ whole genome shotgun (WGS) entry which is preliminary data.</text>
</comment>
<dbReference type="InterPro" id="IPR030678">
    <property type="entry name" value="Peptide/Ni-bd"/>
</dbReference>
<dbReference type="Gene3D" id="3.10.105.10">
    <property type="entry name" value="Dipeptide-binding Protein, Domain 3"/>
    <property type="match status" value="1"/>
</dbReference>
<dbReference type="PIRSF" id="PIRSF002741">
    <property type="entry name" value="MppA"/>
    <property type="match status" value="1"/>
</dbReference>
<reference evidence="5 6" key="1">
    <citation type="submission" date="2016-11" db="EMBL/GenBank/DDBJ databases">
        <title>Draft Genome Sequences of Nine Cyanobacterial Strains from Diverse Habitats.</title>
        <authorList>
            <person name="Zhu T."/>
            <person name="Hou S."/>
            <person name="Lu X."/>
            <person name="Hess W.R."/>
        </authorList>
    </citation>
    <scope>NUCLEOTIDE SEQUENCE [LARGE SCALE GENOMIC DNA]</scope>
    <source>
        <strain evidence="5 6">NIES-30</strain>
    </source>
</reference>
<sequence length="574" mass="63394">MLVILVGLASAGCDPTRFAQASADVPRLVMSALSDPKTFNPILSQESPNIFGLTFEGLTTTDGISGETVPALAESWEISDDGTILVFTLRDGLRWSDGEPLTVDDVVFTYDVLFNPAIPTNSRDGFRIGTAGRFPQVSKVDDRRVQFTLPEPFAPMLQNTSLEIIPAHILRSTVEGTDGQGNPLFLSTWGTDTAPGKIVGNGPYQLAQYISGERLVFERNPYYWRKGDQGDQQPYIEQIVWQIVGSTDTAFFQFRSGGLDLESVSPDFFSLLKREEARGDFTIYNGGPGLGTNFFAFNLNRASRNGKPLVNPVKSAWFNSVAFRQAVSYAIDRQTMVNNIFQGLGQPQTSPISVPSPFFAPPEMGIRTYDYDLEKAKQLLLADGFQYNAANQLLDAEGNRVRFTLITNSGNKIRESIGSQVKNDLAKLGIQVDFQPLAFNSLVDRLTDSLEWEALVLGLTGGIEPNGGANVWLLDGALHAFNQNAGPGQDPLDGWQAADWERRIADLYIQAAQVIDEGERFELYKETQKLTQEYLPFMYLINNLSLTAVRNRVQGVKYTALGGALWNIHELTVE</sequence>
<dbReference type="GO" id="GO:0042597">
    <property type="term" value="C:periplasmic space"/>
    <property type="evidence" value="ECO:0007669"/>
    <property type="project" value="UniProtKB-ARBA"/>
</dbReference>
<accession>A0A1U7J5A0</accession>
<dbReference type="Gene3D" id="3.40.190.10">
    <property type="entry name" value="Periplasmic binding protein-like II"/>
    <property type="match status" value="1"/>
</dbReference>
<evidence type="ECO:0000259" key="4">
    <source>
        <dbReference type="Pfam" id="PF00496"/>
    </source>
</evidence>
<feature type="domain" description="Solute-binding protein family 5" evidence="4">
    <location>
        <begin position="68"/>
        <end position="463"/>
    </location>
</feature>
<dbReference type="GO" id="GO:1904680">
    <property type="term" value="F:peptide transmembrane transporter activity"/>
    <property type="evidence" value="ECO:0007669"/>
    <property type="project" value="TreeGrafter"/>
</dbReference>
<dbReference type="GO" id="GO:0015833">
    <property type="term" value="P:peptide transport"/>
    <property type="evidence" value="ECO:0007669"/>
    <property type="project" value="TreeGrafter"/>
</dbReference>
<keyword evidence="6" id="KW-1185">Reference proteome</keyword>
<keyword evidence="3" id="KW-0732">Signal</keyword>
<dbReference type="FunFam" id="3.90.76.10:FF:000004">
    <property type="entry name" value="Peptide ABC transporter substrate-binding protein"/>
    <property type="match status" value="1"/>
</dbReference>
<dbReference type="GO" id="GO:0043190">
    <property type="term" value="C:ATP-binding cassette (ABC) transporter complex"/>
    <property type="evidence" value="ECO:0007669"/>
    <property type="project" value="InterPro"/>
</dbReference>
<dbReference type="PANTHER" id="PTHR30290:SF9">
    <property type="entry name" value="OLIGOPEPTIDE-BINDING PROTEIN APPA"/>
    <property type="match status" value="1"/>
</dbReference>
<dbReference type="SUPFAM" id="SSF53850">
    <property type="entry name" value="Periplasmic binding protein-like II"/>
    <property type="match status" value="1"/>
</dbReference>
<dbReference type="Pfam" id="PF00496">
    <property type="entry name" value="SBP_bac_5"/>
    <property type="match status" value="1"/>
</dbReference>
<dbReference type="OrthoDB" id="9796817at2"/>
<dbReference type="InterPro" id="IPR039424">
    <property type="entry name" value="SBP_5"/>
</dbReference>
<name>A0A1U7J5A0_9CYAN</name>
<evidence type="ECO:0000256" key="2">
    <source>
        <dbReference type="ARBA" id="ARBA00022448"/>
    </source>
</evidence>
<evidence type="ECO:0000313" key="5">
    <source>
        <dbReference type="EMBL" id="OKH47866.1"/>
    </source>
</evidence>